<evidence type="ECO:0000256" key="7">
    <source>
        <dbReference type="ARBA" id="ARBA00023157"/>
    </source>
</evidence>
<keyword evidence="4" id="KW-0929">Antimicrobial</keyword>
<evidence type="ECO:0000256" key="6">
    <source>
        <dbReference type="ARBA" id="ARBA00023022"/>
    </source>
</evidence>
<dbReference type="AlphaFoldDB" id="A0A3Q1CA31"/>
<dbReference type="GO" id="GO:0005576">
    <property type="term" value="C:extracellular region"/>
    <property type="evidence" value="ECO:0007669"/>
    <property type="project" value="UniProtKB-SubCell"/>
</dbReference>
<dbReference type="Ensembl" id="ENSAOCT00000002786.2">
    <property type="protein sequence ID" value="ENSAOCP00000024432.2"/>
    <property type="gene ID" value="ENSAOCG00000011558.2"/>
</dbReference>
<evidence type="ECO:0000256" key="1">
    <source>
        <dbReference type="ARBA" id="ARBA00004613"/>
    </source>
</evidence>
<sequence length="69" mass="7984">MKTFSVTAALAEQALEEPLRPEHPAAAHEERIVDSWKMLYNSRNKRGIYCRFCCCCCCTPCLCKFCCRF</sequence>
<keyword evidence="5" id="KW-0372">Hormone</keyword>
<comment type="similarity">
    <text evidence="2">Belongs to the hepcidin family.</text>
</comment>
<dbReference type="GO" id="GO:0006879">
    <property type="term" value="P:intracellular iron ion homeostasis"/>
    <property type="evidence" value="ECO:0007669"/>
    <property type="project" value="InterPro"/>
</dbReference>
<dbReference type="Proteomes" id="UP001501940">
    <property type="component" value="Chromosome 9"/>
</dbReference>
<proteinExistence type="inferred from homology"/>
<dbReference type="GO" id="GO:0005179">
    <property type="term" value="F:hormone activity"/>
    <property type="evidence" value="ECO:0007669"/>
    <property type="project" value="UniProtKB-KW"/>
</dbReference>
<dbReference type="OMA" id="IVDSWKM"/>
<evidence type="ECO:0000313" key="9">
    <source>
        <dbReference type="Proteomes" id="UP001501940"/>
    </source>
</evidence>
<dbReference type="GO" id="GO:0042742">
    <property type="term" value="P:defense response to bacterium"/>
    <property type="evidence" value="ECO:0007669"/>
    <property type="project" value="UniProtKB-KW"/>
</dbReference>
<name>A0A3Q1CA31_AMPOC</name>
<comment type="subcellular location">
    <subcellularLocation>
        <location evidence="1">Secreted</location>
    </subcellularLocation>
</comment>
<reference evidence="8" key="3">
    <citation type="submission" date="2025-09" db="UniProtKB">
        <authorList>
            <consortium name="Ensembl"/>
        </authorList>
    </citation>
    <scope>IDENTIFICATION</scope>
</reference>
<evidence type="ECO:0000256" key="2">
    <source>
        <dbReference type="ARBA" id="ARBA00008022"/>
    </source>
</evidence>
<reference evidence="8 9" key="1">
    <citation type="submission" date="2022-01" db="EMBL/GenBank/DDBJ databases">
        <title>A chromosome-scale genome assembly of the false clownfish, Amphiprion ocellaris.</title>
        <authorList>
            <person name="Ryu T."/>
        </authorList>
    </citation>
    <scope>NUCLEOTIDE SEQUENCE [LARGE SCALE GENOMIC DNA]</scope>
</reference>
<organism evidence="8 9">
    <name type="scientific">Amphiprion ocellaris</name>
    <name type="common">Clown anemonefish</name>
    <dbReference type="NCBI Taxonomy" id="80972"/>
    <lineage>
        <taxon>Eukaryota</taxon>
        <taxon>Metazoa</taxon>
        <taxon>Chordata</taxon>
        <taxon>Craniata</taxon>
        <taxon>Vertebrata</taxon>
        <taxon>Euteleostomi</taxon>
        <taxon>Actinopterygii</taxon>
        <taxon>Neopterygii</taxon>
        <taxon>Teleostei</taxon>
        <taxon>Neoteleostei</taxon>
        <taxon>Acanthomorphata</taxon>
        <taxon>Ovalentaria</taxon>
        <taxon>Pomacentridae</taxon>
        <taxon>Amphiprion</taxon>
    </lineage>
</organism>
<dbReference type="Pfam" id="PF06446">
    <property type="entry name" value="Hepcidin"/>
    <property type="match status" value="1"/>
</dbReference>
<dbReference type="GeneTree" id="ENSGT01120000273350"/>
<evidence type="ECO:0000256" key="5">
    <source>
        <dbReference type="ARBA" id="ARBA00022702"/>
    </source>
</evidence>
<keyword evidence="6" id="KW-0044">Antibiotic</keyword>
<protein>
    <recommendedName>
        <fullName evidence="10">Hepcidin</fullName>
    </recommendedName>
</protein>
<evidence type="ECO:0000256" key="4">
    <source>
        <dbReference type="ARBA" id="ARBA00022529"/>
    </source>
</evidence>
<evidence type="ECO:0000256" key="3">
    <source>
        <dbReference type="ARBA" id="ARBA00022525"/>
    </source>
</evidence>
<evidence type="ECO:0008006" key="10">
    <source>
        <dbReference type="Google" id="ProtNLM"/>
    </source>
</evidence>
<reference evidence="8" key="2">
    <citation type="submission" date="2025-08" db="UniProtKB">
        <authorList>
            <consortium name="Ensembl"/>
        </authorList>
    </citation>
    <scope>IDENTIFICATION</scope>
</reference>
<evidence type="ECO:0000313" key="8">
    <source>
        <dbReference type="Ensembl" id="ENSAOCP00000024432.2"/>
    </source>
</evidence>
<keyword evidence="7" id="KW-1015">Disulfide bond</keyword>
<accession>A0A3Q1CA31</accession>
<keyword evidence="3" id="KW-0964">Secreted</keyword>
<keyword evidence="9" id="KW-1185">Reference proteome</keyword>
<dbReference type="InterPro" id="IPR010500">
    <property type="entry name" value="Hepcidin"/>
</dbReference>